<feature type="region of interest" description="Disordered" evidence="5">
    <location>
        <begin position="318"/>
        <end position="380"/>
    </location>
</feature>
<feature type="transmembrane region" description="Helical" evidence="6">
    <location>
        <begin position="245"/>
        <end position="265"/>
    </location>
</feature>
<accession>A0A9P8EPL2</accession>
<evidence type="ECO:0000256" key="3">
    <source>
        <dbReference type="ARBA" id="ARBA00022989"/>
    </source>
</evidence>
<evidence type="ECO:0000256" key="4">
    <source>
        <dbReference type="ARBA" id="ARBA00023136"/>
    </source>
</evidence>
<reference evidence="7" key="2">
    <citation type="submission" date="2021-08" db="EMBL/GenBank/DDBJ databases">
        <authorList>
            <person name="Gostincar C."/>
            <person name="Sun X."/>
            <person name="Song Z."/>
            <person name="Gunde-Cimerman N."/>
        </authorList>
    </citation>
    <scope>NUCLEOTIDE SEQUENCE</scope>
    <source>
        <strain evidence="7">EXF-9911</strain>
    </source>
</reference>
<evidence type="ECO:0000313" key="7">
    <source>
        <dbReference type="EMBL" id="KAG9695171.1"/>
    </source>
</evidence>
<dbReference type="AlphaFoldDB" id="A0A9P8EPL2"/>
<feature type="transmembrane region" description="Helical" evidence="6">
    <location>
        <begin position="165"/>
        <end position="187"/>
    </location>
</feature>
<feature type="transmembrane region" description="Helical" evidence="6">
    <location>
        <begin position="56"/>
        <end position="76"/>
    </location>
</feature>
<feature type="transmembrane region" description="Helical" evidence="6">
    <location>
        <begin position="88"/>
        <end position="114"/>
    </location>
</feature>
<dbReference type="PANTHER" id="PTHR31465:SF9">
    <property type="entry name" value="SPHINGOID LONG-CHAIN BASE TRANSPORTER RSB1"/>
    <property type="match status" value="1"/>
</dbReference>
<evidence type="ECO:0000256" key="1">
    <source>
        <dbReference type="ARBA" id="ARBA00004141"/>
    </source>
</evidence>
<gene>
    <name evidence="7" type="ORF">KCU76_g4685</name>
</gene>
<comment type="caution">
    <text evidence="7">The sequence shown here is derived from an EMBL/GenBank/DDBJ whole genome shotgun (WGS) entry which is preliminary data.</text>
</comment>
<sequence length="450" mass="50458">MSTAGWGECNLRECSVEQSIFQYRPNLAANSFFIALFGISGIIHVIQGIWYKQRTFAILMVLGCICEMIGYGGRIIMYDDPWSFNGFIMQIVCITIAPVFMTAAIYVTLYRSILQLSPSSASFKPALYYQIFIPCDIISLVLQAVGGAMSSQSNGSSQAGVDIGLAGLSFQVFTLLFFIVLAAQYGFRYRKDRRNGRINISGLDGRFKFFLVCLSLSLVLIFIRCAYRIYELSDGYGGVALHDQGLFIALESCMIAAATLLLNIGHPGLVFDPRRQPALPVDECADRIHVLRVTTTVNKTITTEMSYRTYEITPGQASSNYQSNSYRQPTSYSRPNPYTQPTSYTQQSSQAYHGSYAQSSSTVSTDRRRSSDDDDEPLMISRQRRVHEIADNLPIRTTRMYPQAAQSLYRQDLAFNHTAGCRQYDGRSTAQEHLACDKRSQRSYTLRVSS</sequence>
<evidence type="ECO:0000313" key="8">
    <source>
        <dbReference type="Proteomes" id="UP000779574"/>
    </source>
</evidence>
<name>A0A9P8EPL2_AURME</name>
<dbReference type="GO" id="GO:0005886">
    <property type="term" value="C:plasma membrane"/>
    <property type="evidence" value="ECO:0007669"/>
    <property type="project" value="TreeGrafter"/>
</dbReference>
<dbReference type="Pfam" id="PF04479">
    <property type="entry name" value="RTA1"/>
    <property type="match status" value="1"/>
</dbReference>
<feature type="transmembrane region" description="Helical" evidence="6">
    <location>
        <begin position="27"/>
        <end position="49"/>
    </location>
</feature>
<keyword evidence="3 6" id="KW-1133">Transmembrane helix</keyword>
<feature type="non-terminal residue" evidence="7">
    <location>
        <position position="1"/>
    </location>
</feature>
<comment type="subcellular location">
    <subcellularLocation>
        <location evidence="1">Membrane</location>
        <topology evidence="1">Multi-pass membrane protein</topology>
    </subcellularLocation>
</comment>
<organism evidence="7 8">
    <name type="scientific">Aureobasidium melanogenum</name>
    <name type="common">Aureobasidium pullulans var. melanogenum</name>
    <dbReference type="NCBI Taxonomy" id="46634"/>
    <lineage>
        <taxon>Eukaryota</taxon>
        <taxon>Fungi</taxon>
        <taxon>Dikarya</taxon>
        <taxon>Ascomycota</taxon>
        <taxon>Pezizomycotina</taxon>
        <taxon>Dothideomycetes</taxon>
        <taxon>Dothideomycetidae</taxon>
        <taxon>Dothideales</taxon>
        <taxon>Saccotheciaceae</taxon>
        <taxon>Aureobasidium</taxon>
    </lineage>
</organism>
<evidence type="ECO:0000256" key="2">
    <source>
        <dbReference type="ARBA" id="ARBA00022692"/>
    </source>
</evidence>
<dbReference type="OrthoDB" id="4521223at2759"/>
<feature type="transmembrane region" description="Helical" evidence="6">
    <location>
        <begin position="207"/>
        <end position="230"/>
    </location>
</feature>
<dbReference type="GO" id="GO:0000324">
    <property type="term" value="C:fungal-type vacuole"/>
    <property type="evidence" value="ECO:0007669"/>
    <property type="project" value="TreeGrafter"/>
</dbReference>
<feature type="compositionally biased region" description="Polar residues" evidence="5">
    <location>
        <begin position="318"/>
        <end position="334"/>
    </location>
</feature>
<feature type="compositionally biased region" description="Low complexity" evidence="5">
    <location>
        <begin position="335"/>
        <end position="352"/>
    </location>
</feature>
<dbReference type="Proteomes" id="UP000779574">
    <property type="component" value="Unassembled WGS sequence"/>
</dbReference>
<feature type="transmembrane region" description="Helical" evidence="6">
    <location>
        <begin position="126"/>
        <end position="145"/>
    </location>
</feature>
<evidence type="ECO:0000256" key="5">
    <source>
        <dbReference type="SAM" id="MobiDB-lite"/>
    </source>
</evidence>
<keyword evidence="4 6" id="KW-0472">Membrane</keyword>
<proteinExistence type="predicted"/>
<dbReference type="EMBL" id="JAHFXF010000138">
    <property type="protein sequence ID" value="KAG9695171.1"/>
    <property type="molecule type" value="Genomic_DNA"/>
</dbReference>
<protein>
    <submittedName>
        <fullName evidence="7">RTA1-domain-containing protein</fullName>
    </submittedName>
</protein>
<dbReference type="PANTHER" id="PTHR31465">
    <property type="entry name" value="PROTEIN RTA1-RELATED"/>
    <property type="match status" value="1"/>
</dbReference>
<evidence type="ECO:0000256" key="6">
    <source>
        <dbReference type="SAM" id="Phobius"/>
    </source>
</evidence>
<reference evidence="7" key="1">
    <citation type="journal article" date="2021" name="J Fungi (Basel)">
        <title>Virulence traits and population genomics of the black yeast Aureobasidium melanogenum.</title>
        <authorList>
            <person name="Cernosa A."/>
            <person name="Sun X."/>
            <person name="Gostincar C."/>
            <person name="Fang C."/>
            <person name="Gunde-Cimerman N."/>
            <person name="Song Z."/>
        </authorList>
    </citation>
    <scope>NUCLEOTIDE SEQUENCE</scope>
    <source>
        <strain evidence="7">EXF-9911</strain>
    </source>
</reference>
<keyword evidence="2 6" id="KW-0812">Transmembrane</keyword>
<dbReference type="InterPro" id="IPR007568">
    <property type="entry name" value="RTA1"/>
</dbReference>